<dbReference type="InterPro" id="IPR010766">
    <property type="entry name" value="DRTGG"/>
</dbReference>
<evidence type="ECO:0000259" key="1">
    <source>
        <dbReference type="Pfam" id="PF07085"/>
    </source>
</evidence>
<organism evidence="2 3">
    <name type="scientific">Acidilutibacter cellobiosedens</name>
    <dbReference type="NCBI Taxonomy" id="2507161"/>
    <lineage>
        <taxon>Bacteria</taxon>
        <taxon>Bacillati</taxon>
        <taxon>Bacillota</taxon>
        <taxon>Tissierellia</taxon>
        <taxon>Tissierellales</taxon>
        <taxon>Acidilutibacteraceae</taxon>
        <taxon>Acidilutibacter</taxon>
    </lineage>
</organism>
<dbReference type="InterPro" id="IPR028979">
    <property type="entry name" value="Ser_kin/Pase_Hpr-like_N_sf"/>
</dbReference>
<dbReference type="GO" id="GO:0016301">
    <property type="term" value="F:kinase activity"/>
    <property type="evidence" value="ECO:0007669"/>
    <property type="project" value="UniProtKB-KW"/>
</dbReference>
<dbReference type="SUPFAM" id="SSF75138">
    <property type="entry name" value="HprK N-terminal domain-like"/>
    <property type="match status" value="1"/>
</dbReference>
<dbReference type="Gene3D" id="3.40.1390.20">
    <property type="entry name" value="HprK N-terminal domain-like"/>
    <property type="match status" value="1"/>
</dbReference>
<keyword evidence="3" id="KW-1185">Reference proteome</keyword>
<accession>A0A410QDV7</accession>
<dbReference type="Pfam" id="PF07085">
    <property type="entry name" value="DRTGG"/>
    <property type="match status" value="1"/>
</dbReference>
<dbReference type="RefSeq" id="WP_071138938.1">
    <property type="nucleotide sequence ID" value="NZ_CP035282.1"/>
</dbReference>
<dbReference type="AlphaFoldDB" id="A0A410QDV7"/>
<keyword evidence="2" id="KW-0418">Kinase</keyword>
<gene>
    <name evidence="2" type="ORF">EQM13_11785</name>
</gene>
<proteinExistence type="predicted"/>
<protein>
    <submittedName>
        <fullName evidence="2">Serine kinase</fullName>
    </submittedName>
</protein>
<reference evidence="3" key="1">
    <citation type="submission" date="2019-01" db="EMBL/GenBank/DDBJ databases">
        <title>Draft genomes of a novel of Sporanaerobacter strains.</title>
        <authorList>
            <person name="Ma S."/>
        </authorList>
    </citation>
    <scope>NUCLEOTIDE SEQUENCE [LARGE SCALE GENOMIC DNA]</scope>
    <source>
        <strain evidence="3">NJN-17</strain>
    </source>
</reference>
<evidence type="ECO:0000313" key="2">
    <source>
        <dbReference type="EMBL" id="QAT62222.1"/>
    </source>
</evidence>
<dbReference type="OrthoDB" id="9800356at2"/>
<name>A0A410QDV7_9FIRM</name>
<dbReference type="EMBL" id="CP035282">
    <property type="protein sequence ID" value="QAT62222.1"/>
    <property type="molecule type" value="Genomic_DNA"/>
</dbReference>
<dbReference type="KEGG" id="spoa:EQM13_11785"/>
<dbReference type="Proteomes" id="UP000287969">
    <property type="component" value="Chromosome"/>
</dbReference>
<feature type="domain" description="DRTGG" evidence="1">
    <location>
        <begin position="5"/>
        <end position="106"/>
    </location>
</feature>
<keyword evidence="2" id="KW-0808">Transferase</keyword>
<sequence>MKLKDIAENLKLEAIGGFDENREVDGAYIGDLLSVVMANGKENNIWITIQTHINIIAVAVLVNMSGIIIAEDMEIDKNTVEKAKEEKVALFKSKLTSYEIACQLNNLGI</sequence>
<evidence type="ECO:0000313" key="3">
    <source>
        <dbReference type="Proteomes" id="UP000287969"/>
    </source>
</evidence>